<comment type="caution">
    <text evidence="1">The sequence shown here is derived from an EMBL/GenBank/DDBJ whole genome shotgun (WGS) entry which is preliminary data.</text>
</comment>
<reference evidence="1" key="2">
    <citation type="submission" date="2023-06" db="EMBL/GenBank/DDBJ databases">
        <authorList>
            <consortium name="Lawrence Berkeley National Laboratory"/>
            <person name="Haridas S."/>
            <person name="Hensen N."/>
            <person name="Bonometti L."/>
            <person name="Westerberg I."/>
            <person name="Brannstrom I.O."/>
            <person name="Guillou S."/>
            <person name="Cros-Aarteil S."/>
            <person name="Calhoun S."/>
            <person name="Kuo A."/>
            <person name="Mondo S."/>
            <person name="Pangilinan J."/>
            <person name="Riley R."/>
            <person name="Labutti K."/>
            <person name="Andreopoulos B."/>
            <person name="Lipzen A."/>
            <person name="Chen C."/>
            <person name="Yanf M."/>
            <person name="Daum C."/>
            <person name="Ng V."/>
            <person name="Clum A."/>
            <person name="Steindorff A."/>
            <person name="Ohm R."/>
            <person name="Martin F."/>
            <person name="Silar P."/>
            <person name="Natvig D."/>
            <person name="Lalanne C."/>
            <person name="Gautier V."/>
            <person name="Ament-Velasquez S.L."/>
            <person name="Kruys A."/>
            <person name="Hutchinson M.I."/>
            <person name="Powell A.J."/>
            <person name="Barry K."/>
            <person name="Miller A.N."/>
            <person name="Grigoriev I.V."/>
            <person name="Debuchy R."/>
            <person name="Gladieux P."/>
            <person name="Thoren M.H."/>
            <person name="Johannesson H."/>
        </authorList>
    </citation>
    <scope>NUCLEOTIDE SEQUENCE</scope>
    <source>
        <strain evidence="1">CBS 118394</strain>
    </source>
</reference>
<evidence type="ECO:0000313" key="1">
    <source>
        <dbReference type="EMBL" id="KAK3318083.1"/>
    </source>
</evidence>
<keyword evidence="2" id="KW-1185">Reference proteome</keyword>
<dbReference type="EMBL" id="JAUEDM010000004">
    <property type="protein sequence ID" value="KAK3318083.1"/>
    <property type="molecule type" value="Genomic_DNA"/>
</dbReference>
<sequence length="1309" mass="144983">MEQVRKTFFNPLATSKAQIRDILERLPTGSAHPFSPERILLCRTDNGVDEIDISSYPEDYFFNAVDLGEMGETLLRRMAGFKEHLSIFDDFQIQQAPASTFKIPIASGQITILAVSERTPTYYDFCFADADCNACCWLARDTFSGISHSGDILNGNDLLDYVRIAGPSLTQKEICVFISGYQSTHITRFLGTNPALLVANHVDKVLYIIPVPLDAATIGDATICCPLVIKRDNDSLICSILSSATTDRDMMCHSNTLVSPCFPEAIRRADFTISAPQPKALTDTVPRTVLAQNDTGANPELLRKVTAKHNAVLATDSVALPSFVDVEKTQMIKFSTGVEFKLADDALSAESDTSAVVLPCIFGSQLEGPVLLATGTVPRNVPFLTESALRDYYEQLENVIVVVNDRMTDNARNLATSWKINALFIVQLTPENEPMTTEEVLEMLNSANINAVTALAGPQSLVVVQISDKYYFYRGIANRAHLNTSGLVFGSDVTSVIESMGMESSLIDPRAKRVVNLDDANTIILPASGQLVKPQDLQMLLGNLSVNEIRNLEEDISAAVPQLQMLLNHKDLQELSKVMVSALSTKISNVTGPLRSAYIKFLTQEHKSTDPESVKTKNRLLGELKKTTMEMQKALEPAISSLANLISAQTTSKRTHDLKRLVRQTQIQGNVEAVKSLSFDDLAKYLEDYAAEMGVMVVNIETAPFQELLGNINIKTTAIDARPVCDLDSRVLHLEGFDAGIIIEQSQSQHNGPLRSQAGSSHPTLAMPYLSQQRGYNGSMLAWVCWDEFVNLESPYTVRWMEKCNEAHIAALRILTRDTLSRAVASREHNLQPGSPETGQLMSALLMAAMSKLAGMRTTAPTVITDKSSTELDTVTRLMRGLFGNLLTIAGSGVRPLSMVWQLFGQNPQLDIPTTDADWAWYQTVVDLYPYTGWPIEQFHENLGNLLDKAIVRVVVKAEDLGAVKTSRTDEIIRFCKLRNIQLDHSRTIITAFMRMLTEKNAYDVPAVAARLLELLPKQVERQTNSYPRMIRYLEHLAKGGPRRVHDDLVAASVYTKRSATFGELKNKAAEACQSADWAKVKEYSRALVEKHAETAALWSVKPESLIMQNTKVYKALIDADLESVDVSQETRSKNLELTRQVLSDAERRRLPWQVGKEGQFEAGANIEPLDEGLLYEILKGEKKPADEMHNTGAAATMEEASADVIVKQKAPEDEIMQFQGSLQKDFVTTMQKQLSAGDVCRIIKVPVSAMRSFAKALNPDFVWEDLGANFKAVILVLLKERSNRLESHPVKKLLGLEGKKKTLLIAEY</sequence>
<gene>
    <name evidence="1" type="ORF">B0H66DRAFT_516192</name>
</gene>
<organism evidence="1 2">
    <name type="scientific">Apodospora peruviana</name>
    <dbReference type="NCBI Taxonomy" id="516989"/>
    <lineage>
        <taxon>Eukaryota</taxon>
        <taxon>Fungi</taxon>
        <taxon>Dikarya</taxon>
        <taxon>Ascomycota</taxon>
        <taxon>Pezizomycotina</taxon>
        <taxon>Sordariomycetes</taxon>
        <taxon>Sordariomycetidae</taxon>
        <taxon>Sordariales</taxon>
        <taxon>Lasiosphaeriaceae</taxon>
        <taxon>Apodospora</taxon>
    </lineage>
</organism>
<evidence type="ECO:0000313" key="2">
    <source>
        <dbReference type="Proteomes" id="UP001283341"/>
    </source>
</evidence>
<reference evidence="1" key="1">
    <citation type="journal article" date="2023" name="Mol. Phylogenet. Evol.">
        <title>Genome-scale phylogeny and comparative genomics of the fungal order Sordariales.</title>
        <authorList>
            <person name="Hensen N."/>
            <person name="Bonometti L."/>
            <person name="Westerberg I."/>
            <person name="Brannstrom I.O."/>
            <person name="Guillou S."/>
            <person name="Cros-Aarteil S."/>
            <person name="Calhoun S."/>
            <person name="Haridas S."/>
            <person name="Kuo A."/>
            <person name="Mondo S."/>
            <person name="Pangilinan J."/>
            <person name="Riley R."/>
            <person name="LaButti K."/>
            <person name="Andreopoulos B."/>
            <person name="Lipzen A."/>
            <person name="Chen C."/>
            <person name="Yan M."/>
            <person name="Daum C."/>
            <person name="Ng V."/>
            <person name="Clum A."/>
            <person name="Steindorff A."/>
            <person name="Ohm R.A."/>
            <person name="Martin F."/>
            <person name="Silar P."/>
            <person name="Natvig D.O."/>
            <person name="Lalanne C."/>
            <person name="Gautier V."/>
            <person name="Ament-Velasquez S.L."/>
            <person name="Kruys A."/>
            <person name="Hutchinson M.I."/>
            <person name="Powell A.J."/>
            <person name="Barry K."/>
            <person name="Miller A.N."/>
            <person name="Grigoriev I.V."/>
            <person name="Debuchy R."/>
            <person name="Gladieux P."/>
            <person name="Hiltunen Thoren M."/>
            <person name="Johannesson H."/>
        </authorList>
    </citation>
    <scope>NUCLEOTIDE SEQUENCE</scope>
    <source>
        <strain evidence="1">CBS 118394</strain>
    </source>
</reference>
<accession>A0AAE0I3T5</accession>
<protein>
    <submittedName>
        <fullName evidence="1">Uncharacterized protein</fullName>
    </submittedName>
</protein>
<name>A0AAE0I3T5_9PEZI</name>
<proteinExistence type="predicted"/>
<dbReference type="Proteomes" id="UP001283341">
    <property type="component" value="Unassembled WGS sequence"/>
</dbReference>